<gene>
    <name evidence="7" type="ORF">ACH49W_15755</name>
</gene>
<comment type="catalytic activity">
    <reaction evidence="5">
        <text>a 4-saturated-(3S)-3-hydroxyacyl-CoA = a (3E)-enoyl-CoA + H2O</text>
        <dbReference type="Rhea" id="RHEA:20724"/>
        <dbReference type="ChEBI" id="CHEBI:15377"/>
        <dbReference type="ChEBI" id="CHEBI:58521"/>
        <dbReference type="ChEBI" id="CHEBI:137480"/>
        <dbReference type="EC" id="4.2.1.17"/>
    </reaction>
</comment>
<dbReference type="InterPro" id="IPR014748">
    <property type="entry name" value="Enoyl-CoA_hydra_C"/>
</dbReference>
<evidence type="ECO:0000256" key="5">
    <source>
        <dbReference type="ARBA" id="ARBA00023717"/>
    </source>
</evidence>
<dbReference type="EMBL" id="JBIRYO010000008">
    <property type="protein sequence ID" value="MFI2474830.1"/>
    <property type="molecule type" value="Genomic_DNA"/>
</dbReference>
<evidence type="ECO:0000313" key="8">
    <source>
        <dbReference type="Proteomes" id="UP001611415"/>
    </source>
</evidence>
<comment type="caution">
    <text evidence="7">The sequence shown here is derived from an EMBL/GenBank/DDBJ whole genome shotgun (WGS) entry which is preliminary data.</text>
</comment>
<dbReference type="Pfam" id="PF00378">
    <property type="entry name" value="ECH_1"/>
    <property type="match status" value="1"/>
</dbReference>
<keyword evidence="3" id="KW-0443">Lipid metabolism</keyword>
<accession>A0ABW7X151</accession>
<comment type="similarity">
    <text evidence="2 6">Belongs to the enoyl-CoA hydratase/isomerase family.</text>
</comment>
<dbReference type="Proteomes" id="UP001611415">
    <property type="component" value="Unassembled WGS sequence"/>
</dbReference>
<name>A0ABW7X151_9NOCA</name>
<keyword evidence="8" id="KW-1185">Reference proteome</keyword>
<dbReference type="Gene3D" id="1.10.12.10">
    <property type="entry name" value="Lyase 2-enoyl-coa Hydratase, Chain A, domain 2"/>
    <property type="match status" value="1"/>
</dbReference>
<dbReference type="PANTHER" id="PTHR43802:SF1">
    <property type="entry name" value="IP11341P-RELATED"/>
    <property type="match status" value="1"/>
</dbReference>
<evidence type="ECO:0000256" key="1">
    <source>
        <dbReference type="ARBA" id="ARBA00002994"/>
    </source>
</evidence>
<comment type="catalytic activity">
    <reaction evidence="4">
        <text>a (3S)-3-hydroxyacyl-CoA = a (2E)-enoyl-CoA + H2O</text>
        <dbReference type="Rhea" id="RHEA:16105"/>
        <dbReference type="ChEBI" id="CHEBI:15377"/>
        <dbReference type="ChEBI" id="CHEBI:57318"/>
        <dbReference type="ChEBI" id="CHEBI:58856"/>
        <dbReference type="EC" id="4.2.1.17"/>
    </reaction>
</comment>
<evidence type="ECO:0000256" key="4">
    <source>
        <dbReference type="ARBA" id="ARBA00023709"/>
    </source>
</evidence>
<evidence type="ECO:0000256" key="6">
    <source>
        <dbReference type="RuleBase" id="RU003707"/>
    </source>
</evidence>
<dbReference type="PROSITE" id="PS00166">
    <property type="entry name" value="ENOYL_COA_HYDRATASE"/>
    <property type="match status" value="1"/>
</dbReference>
<evidence type="ECO:0000313" key="7">
    <source>
        <dbReference type="EMBL" id="MFI2474830.1"/>
    </source>
</evidence>
<protein>
    <submittedName>
        <fullName evidence="7">Enoyl-CoA hydratase-related protein</fullName>
    </submittedName>
</protein>
<keyword evidence="3" id="KW-0276">Fatty acid metabolism</keyword>
<dbReference type="Gene3D" id="3.90.226.10">
    <property type="entry name" value="2-enoyl-CoA Hydratase, Chain A, domain 1"/>
    <property type="match status" value="1"/>
</dbReference>
<reference evidence="7 8" key="1">
    <citation type="submission" date="2024-10" db="EMBL/GenBank/DDBJ databases">
        <title>The Natural Products Discovery Center: Release of the First 8490 Sequenced Strains for Exploring Actinobacteria Biosynthetic Diversity.</title>
        <authorList>
            <person name="Kalkreuter E."/>
            <person name="Kautsar S.A."/>
            <person name="Yang D."/>
            <person name="Bader C.D."/>
            <person name="Teijaro C.N."/>
            <person name="Fluegel L."/>
            <person name="Davis C.M."/>
            <person name="Simpson J.R."/>
            <person name="Lauterbach L."/>
            <person name="Steele A.D."/>
            <person name="Gui C."/>
            <person name="Meng S."/>
            <person name="Li G."/>
            <person name="Viehrig K."/>
            <person name="Ye F."/>
            <person name="Su P."/>
            <person name="Kiefer A.F."/>
            <person name="Nichols A."/>
            <person name="Cepeda A.J."/>
            <person name="Yan W."/>
            <person name="Fan B."/>
            <person name="Jiang Y."/>
            <person name="Adhikari A."/>
            <person name="Zheng C.-J."/>
            <person name="Schuster L."/>
            <person name="Cowan T.M."/>
            <person name="Smanski M.J."/>
            <person name="Chevrette M.G."/>
            <person name="De Carvalho L.P.S."/>
            <person name="Shen B."/>
        </authorList>
    </citation>
    <scope>NUCLEOTIDE SEQUENCE [LARGE SCALE GENOMIC DNA]</scope>
    <source>
        <strain evidence="7 8">NPDC019275</strain>
    </source>
</reference>
<comment type="function">
    <text evidence="1">Could possibly oxidize fatty acids using specific components.</text>
</comment>
<dbReference type="PANTHER" id="PTHR43802">
    <property type="entry name" value="ENOYL-COA HYDRATASE"/>
    <property type="match status" value="1"/>
</dbReference>
<organism evidence="7 8">
    <name type="scientific">Nocardia xishanensis</name>
    <dbReference type="NCBI Taxonomy" id="238964"/>
    <lineage>
        <taxon>Bacteria</taxon>
        <taxon>Bacillati</taxon>
        <taxon>Actinomycetota</taxon>
        <taxon>Actinomycetes</taxon>
        <taxon>Mycobacteriales</taxon>
        <taxon>Nocardiaceae</taxon>
        <taxon>Nocardia</taxon>
    </lineage>
</organism>
<dbReference type="InterPro" id="IPR001753">
    <property type="entry name" value="Enoyl-CoA_hydra/iso"/>
</dbReference>
<evidence type="ECO:0000256" key="2">
    <source>
        <dbReference type="ARBA" id="ARBA00005254"/>
    </source>
</evidence>
<dbReference type="RefSeq" id="WP_357402185.1">
    <property type="nucleotide sequence ID" value="NZ_JBEYCD010000003.1"/>
</dbReference>
<proteinExistence type="inferred from homology"/>
<dbReference type="SUPFAM" id="SSF52096">
    <property type="entry name" value="ClpP/crotonase"/>
    <property type="match status" value="1"/>
</dbReference>
<dbReference type="CDD" id="cd06558">
    <property type="entry name" value="crotonase-like"/>
    <property type="match status" value="1"/>
</dbReference>
<dbReference type="InterPro" id="IPR029045">
    <property type="entry name" value="ClpP/crotonase-like_dom_sf"/>
</dbReference>
<sequence length="263" mass="27651">MTDSSAAIETRTEGATTIIRFNRPRQFNSIDTEARSRLRKDLAAAAADPAVRAVVLTGSGRAFCAGQDLREMQEVPKGIVLGDLVREHYNPIVQLLVSMPKPVIAAVNGTAAGAGMALALACDLRIAAESAAFTTAFAGIGLSCDTGISWTLPRIAGRAAALDLLMRPRVIGSAEALRLGLVHQVVADTDFDTTWRSLSDELAAGPTTALAAIKASVNNSSGTTLDAAVEFEANQMTRTHRTRDHKTAVTAFLAKSAPVFAGY</sequence>
<dbReference type="InterPro" id="IPR018376">
    <property type="entry name" value="Enoyl-CoA_hyd/isom_CS"/>
</dbReference>
<evidence type="ECO:0000256" key="3">
    <source>
        <dbReference type="ARBA" id="ARBA00022832"/>
    </source>
</evidence>